<proteinExistence type="predicted"/>
<dbReference type="Pfam" id="PF20146">
    <property type="entry name" value="NRF"/>
    <property type="match status" value="1"/>
</dbReference>
<evidence type="ECO:0000259" key="2">
    <source>
        <dbReference type="SMART" id="SM00703"/>
    </source>
</evidence>
<name>A0A3P7LDN3_STRVU</name>
<dbReference type="AlphaFoldDB" id="A0A3P7LDN3"/>
<gene>
    <name evidence="3" type="ORF">SVUK_LOCUS12296</name>
</gene>
<keyword evidence="1" id="KW-0472">Membrane</keyword>
<accession>A0A3P7LDN3</accession>
<evidence type="ECO:0000256" key="1">
    <source>
        <dbReference type="SAM" id="Phobius"/>
    </source>
</evidence>
<keyword evidence="1" id="KW-0812">Transmembrane</keyword>
<dbReference type="OrthoDB" id="207378at2759"/>
<dbReference type="SMART" id="SM00703">
    <property type="entry name" value="NRF"/>
    <property type="match status" value="1"/>
</dbReference>
<dbReference type="PANTHER" id="PTHR11161">
    <property type="entry name" value="O-ACYLTRANSFERASE"/>
    <property type="match status" value="1"/>
</dbReference>
<feature type="transmembrane region" description="Helical" evidence="1">
    <location>
        <begin position="147"/>
        <end position="171"/>
    </location>
</feature>
<evidence type="ECO:0000313" key="3">
    <source>
        <dbReference type="EMBL" id="VDM77298.1"/>
    </source>
</evidence>
<reference evidence="3 4" key="1">
    <citation type="submission" date="2018-11" db="EMBL/GenBank/DDBJ databases">
        <authorList>
            <consortium name="Pathogen Informatics"/>
        </authorList>
    </citation>
    <scope>NUCLEOTIDE SEQUENCE [LARGE SCALE GENOMIC DNA]</scope>
</reference>
<organism evidence="3 4">
    <name type="scientific">Strongylus vulgaris</name>
    <name type="common">Blood worm</name>
    <dbReference type="NCBI Taxonomy" id="40348"/>
    <lineage>
        <taxon>Eukaryota</taxon>
        <taxon>Metazoa</taxon>
        <taxon>Ecdysozoa</taxon>
        <taxon>Nematoda</taxon>
        <taxon>Chromadorea</taxon>
        <taxon>Rhabditida</taxon>
        <taxon>Rhabditina</taxon>
        <taxon>Rhabditomorpha</taxon>
        <taxon>Strongyloidea</taxon>
        <taxon>Strongylidae</taxon>
        <taxon>Strongylus</taxon>
    </lineage>
</organism>
<sequence length="331" mass="36747">MCRNNAEQTLLYSQKVLPYSPPPLQVATAAVVKSKRRFWKRTCSLLRIDAFGKLPAGLLEVTLVSPGSYSECMSLVAPYDVHYCYATAKIANQTGSPIGIKMAVCMPKSCNEEDIPKVLDSIKMGGIIPLTYTSSTCVPTNVKPTTAFWIFMSFMALFIFWAVLATVVDFASDVYHMRVDREAKVTRLLLAFSIYSNGGAIFETSPHKEGSLKSLASIRFISMTWVVAGHTVGQNALAADALGPQMHLGPCSLCGIPYCPQQSQTLSSLWIPCQKYWWRNALYINNLFRNSTECYPITWYLAVDTQLFFIAPIFLVTLALWPIIGKFSAAK</sequence>
<dbReference type="Proteomes" id="UP000270094">
    <property type="component" value="Unassembled WGS sequence"/>
</dbReference>
<protein>
    <recommendedName>
        <fullName evidence="2">Nose resistant-to-fluoxetine protein N-terminal domain-containing protein</fullName>
    </recommendedName>
</protein>
<dbReference type="InterPro" id="IPR052728">
    <property type="entry name" value="O2_lipid_transport_reg"/>
</dbReference>
<keyword evidence="4" id="KW-1185">Reference proteome</keyword>
<dbReference type="PANTHER" id="PTHR11161:SF0">
    <property type="entry name" value="O-ACYLTRANSFERASE LIKE PROTEIN"/>
    <property type="match status" value="1"/>
</dbReference>
<feature type="transmembrane region" description="Helical" evidence="1">
    <location>
        <begin position="307"/>
        <end position="324"/>
    </location>
</feature>
<dbReference type="InterPro" id="IPR006621">
    <property type="entry name" value="Nose-resist-to-fluoxetine_N"/>
</dbReference>
<keyword evidence="1" id="KW-1133">Transmembrane helix</keyword>
<feature type="domain" description="Nose resistant-to-fluoxetine protein N-terminal" evidence="2">
    <location>
        <begin position="20"/>
        <end position="139"/>
    </location>
</feature>
<dbReference type="EMBL" id="UYYB01098880">
    <property type="protein sequence ID" value="VDM77298.1"/>
    <property type="molecule type" value="Genomic_DNA"/>
</dbReference>
<evidence type="ECO:0000313" key="4">
    <source>
        <dbReference type="Proteomes" id="UP000270094"/>
    </source>
</evidence>